<evidence type="ECO:0000313" key="1">
    <source>
        <dbReference type="EMBL" id="GAA5527765.1"/>
    </source>
</evidence>
<dbReference type="Proteomes" id="UP001428290">
    <property type="component" value="Unassembled WGS sequence"/>
</dbReference>
<protein>
    <recommendedName>
        <fullName evidence="3">DUF262 domain-containing protein</fullName>
    </recommendedName>
</protein>
<name>A0ABP9WX30_9CHLR</name>
<accession>A0ABP9WX30</accession>
<gene>
    <name evidence="1" type="ORF">Hgul01_01558</name>
</gene>
<organism evidence="1 2">
    <name type="scientific">Herpetosiphon gulosus</name>
    <dbReference type="NCBI Taxonomy" id="1973496"/>
    <lineage>
        <taxon>Bacteria</taxon>
        <taxon>Bacillati</taxon>
        <taxon>Chloroflexota</taxon>
        <taxon>Chloroflexia</taxon>
        <taxon>Herpetosiphonales</taxon>
        <taxon>Herpetosiphonaceae</taxon>
        <taxon>Herpetosiphon</taxon>
    </lineage>
</organism>
<evidence type="ECO:0000313" key="2">
    <source>
        <dbReference type="Proteomes" id="UP001428290"/>
    </source>
</evidence>
<proteinExistence type="predicted"/>
<evidence type="ECO:0008006" key="3">
    <source>
        <dbReference type="Google" id="ProtNLM"/>
    </source>
</evidence>
<sequence length="340" mass="39980">MSIKISSIDYDDVIKGKFITGSTNYSFAIDNLIELINKLDIQRKLQSARFYKRLEKDIIDGCIMPPLTIAFIDKIDIINNYNDNQIEEYVNREIHNAFILDGIQRLNTLDRIKDNEKVNRNKRIFLNIIICESMDNLLYRMITLNNGQRPMTVRHQIEILMGNIYNFDNLSLSLKNEKDKSNLKESFNKSDIINAYIAFLSASTNIENQKIIESKMNELITDKIINSDITSDDLEFNEITKLIYKMVVDNEYNMEWFKNLNNLIGFCVGIRRNFQYLINIDPNDFSQTVKEFEKTFSGFDTSKIRLSSQRRKSVDYFISNFNNFINKEEIEMLSLLNEME</sequence>
<comment type="caution">
    <text evidence="1">The sequence shown here is derived from an EMBL/GenBank/DDBJ whole genome shotgun (WGS) entry which is preliminary data.</text>
</comment>
<dbReference type="RefSeq" id="WP_345721381.1">
    <property type="nucleotide sequence ID" value="NZ_BAABRU010000004.1"/>
</dbReference>
<dbReference type="EMBL" id="BAABRU010000004">
    <property type="protein sequence ID" value="GAA5527765.1"/>
    <property type="molecule type" value="Genomic_DNA"/>
</dbReference>
<reference evidence="1 2" key="1">
    <citation type="submission" date="2024-02" db="EMBL/GenBank/DDBJ databases">
        <title>Herpetosiphon gulosus NBRC 112829.</title>
        <authorList>
            <person name="Ichikawa N."/>
            <person name="Katano-Makiyama Y."/>
            <person name="Hidaka K."/>
        </authorList>
    </citation>
    <scope>NUCLEOTIDE SEQUENCE [LARGE SCALE GENOMIC DNA]</scope>
    <source>
        <strain evidence="1 2">NBRC 112829</strain>
    </source>
</reference>
<keyword evidence="2" id="KW-1185">Reference proteome</keyword>